<gene>
    <name evidence="2" type="ORF">UR91_C0010G0002</name>
</gene>
<dbReference type="Gene3D" id="3.40.50.20">
    <property type="match status" value="1"/>
</dbReference>
<dbReference type="InterPro" id="IPR016185">
    <property type="entry name" value="PreATP-grasp_dom_sf"/>
</dbReference>
<dbReference type="EMBL" id="LBQZ01000010">
    <property type="protein sequence ID" value="KKP88923.1"/>
    <property type="molecule type" value="Genomic_DNA"/>
</dbReference>
<dbReference type="GO" id="GO:0008716">
    <property type="term" value="F:D-alanine-D-alanine ligase activity"/>
    <property type="evidence" value="ECO:0007669"/>
    <property type="project" value="InterPro"/>
</dbReference>
<dbReference type="InterPro" id="IPR013815">
    <property type="entry name" value="ATP_grasp_subdomain_1"/>
</dbReference>
<name>A0A0G0D6L2_9BACT</name>
<evidence type="ECO:0000313" key="2">
    <source>
        <dbReference type="EMBL" id="KKP88923.1"/>
    </source>
</evidence>
<comment type="caution">
    <text evidence="2">The sequence shown here is derived from an EMBL/GenBank/DDBJ whole genome shotgun (WGS) entry which is preliminary data.</text>
</comment>
<protein>
    <recommendedName>
        <fullName evidence="1">D-alanine--D-alanine ligase C-terminal domain-containing protein</fullName>
    </recommendedName>
</protein>
<feature type="domain" description="D-alanine--D-alanine ligase C-terminal" evidence="1">
    <location>
        <begin position="143"/>
        <end position="301"/>
    </location>
</feature>
<dbReference type="Gene3D" id="3.30.1490.20">
    <property type="entry name" value="ATP-grasp fold, A domain"/>
    <property type="match status" value="1"/>
</dbReference>
<evidence type="ECO:0000313" key="3">
    <source>
        <dbReference type="Proteomes" id="UP000034798"/>
    </source>
</evidence>
<dbReference type="SUPFAM" id="SSF52440">
    <property type="entry name" value="PreATP-grasp domain"/>
    <property type="match status" value="1"/>
</dbReference>
<dbReference type="SUPFAM" id="SSF56059">
    <property type="entry name" value="Glutathione synthetase ATP-binding domain-like"/>
    <property type="match status" value="1"/>
</dbReference>
<proteinExistence type="predicted"/>
<dbReference type="AlphaFoldDB" id="A0A0G0D6L2"/>
<organism evidence="2 3">
    <name type="scientific">Candidatus Nomurabacteria bacterium GW2011_GWC2_35_8</name>
    <dbReference type="NCBI Taxonomy" id="1618752"/>
    <lineage>
        <taxon>Bacteria</taxon>
        <taxon>Candidatus Nomuraibacteriota</taxon>
    </lineage>
</organism>
<dbReference type="Gene3D" id="3.30.470.20">
    <property type="entry name" value="ATP-grasp fold, B domain"/>
    <property type="match status" value="2"/>
</dbReference>
<evidence type="ECO:0000259" key="1">
    <source>
        <dbReference type="Pfam" id="PF07478"/>
    </source>
</evidence>
<dbReference type="Proteomes" id="UP000034798">
    <property type="component" value="Unassembled WGS sequence"/>
</dbReference>
<accession>A0A0G0D6L2</accession>
<dbReference type="Pfam" id="PF07478">
    <property type="entry name" value="Dala_Dala_lig_C"/>
    <property type="match status" value="1"/>
</dbReference>
<dbReference type="GO" id="GO:0005524">
    <property type="term" value="F:ATP binding"/>
    <property type="evidence" value="ECO:0007669"/>
    <property type="project" value="InterPro"/>
</dbReference>
<dbReference type="InterPro" id="IPR011095">
    <property type="entry name" value="Dala_Dala_lig_C"/>
</dbReference>
<reference evidence="2 3" key="1">
    <citation type="journal article" date="2015" name="Nature">
        <title>rRNA introns, odd ribosomes, and small enigmatic genomes across a large radiation of phyla.</title>
        <authorList>
            <person name="Brown C.T."/>
            <person name="Hug L.A."/>
            <person name="Thomas B.C."/>
            <person name="Sharon I."/>
            <person name="Castelle C.J."/>
            <person name="Singh A."/>
            <person name="Wilkins M.J."/>
            <person name="Williams K.H."/>
            <person name="Banfield J.F."/>
        </authorList>
    </citation>
    <scope>NUCLEOTIDE SEQUENCE [LARGE SCALE GENOMIC DNA]</scope>
</reference>
<sequence>MKTKKRVGILRGGTGNHYKTSLKKGGDIILYINENLADKYKTFDILIDRDGIWHINGMPVIPSDLIHKVDIVWNTSHSIFSNILDSLSIPNIGVNSFSSALENSKEMLEKHMDKIGISLPRHIVLPVYQPDFDGPRERYSIKKAKEIHAKFAPPWIVKSFIPDANMAVHLAHTFNELVAGIEDGVNHEKSILVEEFIPGKVASVHSVPNFRNEEIYIFPPVNVFGILSLEEKEKLTSLVKDLHKHIDAKHYLKSNFIVHKRGRVFLSDLDSSPNLNSYSHFSQACDSVGAQMHQIVEHILERA</sequence>